<dbReference type="Pfam" id="PF02698">
    <property type="entry name" value="DUF218"/>
    <property type="match status" value="1"/>
</dbReference>
<gene>
    <name evidence="2" type="ORF">ACFOUV_12410</name>
</gene>
<dbReference type="RefSeq" id="WP_379497087.1">
    <property type="nucleotide sequence ID" value="NZ_JBHSAO010000008.1"/>
</dbReference>
<comment type="caution">
    <text evidence="2">The sequence shown here is derived from an EMBL/GenBank/DDBJ whole genome shotgun (WGS) entry which is preliminary data.</text>
</comment>
<dbReference type="EMBL" id="JBHSAO010000008">
    <property type="protein sequence ID" value="MFC4024599.1"/>
    <property type="molecule type" value="Genomic_DNA"/>
</dbReference>
<proteinExistence type="predicted"/>
<dbReference type="InterPro" id="IPR014729">
    <property type="entry name" value="Rossmann-like_a/b/a_fold"/>
</dbReference>
<feature type="domain" description="DUF218" evidence="1">
    <location>
        <begin position="32"/>
        <end position="146"/>
    </location>
</feature>
<sequence>MKISQLQPGKLTDAQMTKLLYNNMEDDHKKGDCIFVPGSSKAVIYRLPKAVKLYKNGRSKKILFSGGVVWEGAVLTEAELLRNKAIEMGIPDEDIIIEKESLHTKENVLASLLVLDRALGLHNIQRLIIVTTNIHMRRMHLSLKTFMPPWISFSLCMVDDKTTTQGKWFQYPYGRKRVEMEVNKIIHYVKRGYIIDEEVDISD</sequence>
<name>A0ABV8H2H9_9BACI</name>
<reference evidence="3" key="1">
    <citation type="journal article" date="2019" name="Int. J. Syst. Evol. Microbiol.">
        <title>The Global Catalogue of Microorganisms (GCM) 10K type strain sequencing project: providing services to taxonomists for standard genome sequencing and annotation.</title>
        <authorList>
            <consortium name="The Broad Institute Genomics Platform"/>
            <consortium name="The Broad Institute Genome Sequencing Center for Infectious Disease"/>
            <person name="Wu L."/>
            <person name="Ma J."/>
        </authorList>
    </citation>
    <scope>NUCLEOTIDE SEQUENCE [LARGE SCALE GENOMIC DNA]</scope>
    <source>
        <strain evidence="3">IBRC-M 10703</strain>
    </source>
</reference>
<keyword evidence="3" id="KW-1185">Reference proteome</keyword>
<dbReference type="PANTHER" id="PTHR30336">
    <property type="entry name" value="INNER MEMBRANE PROTEIN, PROBABLE PERMEASE"/>
    <property type="match status" value="1"/>
</dbReference>
<evidence type="ECO:0000313" key="2">
    <source>
        <dbReference type="EMBL" id="MFC4024599.1"/>
    </source>
</evidence>
<dbReference type="CDD" id="cd06259">
    <property type="entry name" value="YdcF-like"/>
    <property type="match status" value="1"/>
</dbReference>
<dbReference type="InterPro" id="IPR003848">
    <property type="entry name" value="DUF218"/>
</dbReference>
<protein>
    <submittedName>
        <fullName evidence="2">YdcF family protein</fullName>
    </submittedName>
</protein>
<dbReference type="Gene3D" id="3.40.50.620">
    <property type="entry name" value="HUPs"/>
    <property type="match status" value="1"/>
</dbReference>
<dbReference type="InterPro" id="IPR051599">
    <property type="entry name" value="Cell_Envelope_Assoc"/>
</dbReference>
<accession>A0ABV8H2H9</accession>
<evidence type="ECO:0000259" key="1">
    <source>
        <dbReference type="Pfam" id="PF02698"/>
    </source>
</evidence>
<evidence type="ECO:0000313" key="3">
    <source>
        <dbReference type="Proteomes" id="UP001595772"/>
    </source>
</evidence>
<dbReference type="Proteomes" id="UP001595772">
    <property type="component" value="Unassembled WGS sequence"/>
</dbReference>
<dbReference type="PANTHER" id="PTHR30336:SF4">
    <property type="entry name" value="ENVELOPE BIOGENESIS FACTOR ELYC"/>
    <property type="match status" value="1"/>
</dbReference>
<organism evidence="2 3">
    <name type="scientific">Oceanobacillus longus</name>
    <dbReference type="NCBI Taxonomy" id="930120"/>
    <lineage>
        <taxon>Bacteria</taxon>
        <taxon>Bacillati</taxon>
        <taxon>Bacillota</taxon>
        <taxon>Bacilli</taxon>
        <taxon>Bacillales</taxon>
        <taxon>Bacillaceae</taxon>
        <taxon>Oceanobacillus</taxon>
    </lineage>
</organism>